<dbReference type="EMBL" id="MN740267">
    <property type="protein sequence ID" value="QHT96832.1"/>
    <property type="molecule type" value="Genomic_DNA"/>
</dbReference>
<dbReference type="AlphaFoldDB" id="A0A6C0IUS0"/>
<protein>
    <submittedName>
        <fullName evidence="1">Uncharacterized protein</fullName>
    </submittedName>
</protein>
<organism evidence="1">
    <name type="scientific">viral metagenome</name>
    <dbReference type="NCBI Taxonomy" id="1070528"/>
    <lineage>
        <taxon>unclassified sequences</taxon>
        <taxon>metagenomes</taxon>
        <taxon>organismal metagenomes</taxon>
    </lineage>
</organism>
<sequence>MKSDKKANNMKYNKAYGILDNGGIPFMVFIKGKKVSVFMMPTKKYFIKDENDRKPWTYTDKVVEYKPQKIFIGKSPLSEMTKFSGGYGSRMDGNSILLHIKNDRYVYIGSEIYEFTAKGDKIMYHQLAVTVYHTRWREKYIFHA</sequence>
<name>A0A6C0IUS0_9ZZZZ</name>
<evidence type="ECO:0000313" key="1">
    <source>
        <dbReference type="EMBL" id="QHT96832.1"/>
    </source>
</evidence>
<proteinExistence type="predicted"/>
<reference evidence="1" key="1">
    <citation type="journal article" date="2020" name="Nature">
        <title>Giant virus diversity and host interactions through global metagenomics.</title>
        <authorList>
            <person name="Schulz F."/>
            <person name="Roux S."/>
            <person name="Paez-Espino D."/>
            <person name="Jungbluth S."/>
            <person name="Walsh D.A."/>
            <person name="Denef V.J."/>
            <person name="McMahon K.D."/>
            <person name="Konstantinidis K.T."/>
            <person name="Eloe-Fadrosh E.A."/>
            <person name="Kyrpides N.C."/>
            <person name="Woyke T."/>
        </authorList>
    </citation>
    <scope>NUCLEOTIDE SEQUENCE</scope>
    <source>
        <strain evidence="1">GVMAG-M-3300024336-7</strain>
    </source>
</reference>
<accession>A0A6C0IUS0</accession>